<name>A0AAW8NEK7_PSEOX</name>
<dbReference type="InterPro" id="IPR003018">
    <property type="entry name" value="GAF"/>
</dbReference>
<evidence type="ECO:0000313" key="4">
    <source>
        <dbReference type="Proteomes" id="UP001262032"/>
    </source>
</evidence>
<proteinExistence type="predicted"/>
<comment type="caution">
    <text evidence="3">The sequence shown here is derived from an EMBL/GenBank/DDBJ whole genome shotgun (WGS) entry which is preliminary data.</text>
</comment>
<dbReference type="AlphaFoldDB" id="A0AAW8NEK7"/>
<dbReference type="GeneID" id="97424383"/>
<sequence>MRGPRQRVSREVDAIDKEVKRRLELAATIGLDPQKLWPSYFGRSPCSAFELDAYLHEALALPAIERGPDAAKDLPAEQTRARPARRQTAGRQPDKEDALAALGAAGKSLLSPERAEAERLKSLHETDLLYTGPEEVYDRVVAAAWKFFGVGAASLSLIAEDAQFFKSAVGPLREEAPRIFALCTETVERNAMLVINDTLSDDRFASNPLVTGEPYIRFYAGYPLHGPRGWNIGTLCVIDQQPRSFSPSDQQVLRTLAAVVQKDIDART</sequence>
<gene>
    <name evidence="3" type="ORF">J2X12_004015</name>
</gene>
<evidence type="ECO:0000256" key="1">
    <source>
        <dbReference type="SAM" id="MobiDB-lite"/>
    </source>
</evidence>
<dbReference type="SMART" id="SM00065">
    <property type="entry name" value="GAF"/>
    <property type="match status" value="1"/>
</dbReference>
<accession>A0AAW8NEK7</accession>
<feature type="region of interest" description="Disordered" evidence="1">
    <location>
        <begin position="74"/>
        <end position="95"/>
    </location>
</feature>
<reference evidence="3" key="1">
    <citation type="submission" date="2023-07" db="EMBL/GenBank/DDBJ databases">
        <title>Sorghum-associated microbial communities from plants grown in Nebraska, USA.</title>
        <authorList>
            <person name="Schachtman D."/>
        </authorList>
    </citation>
    <scope>NUCLEOTIDE SEQUENCE</scope>
    <source>
        <strain evidence="3">BE261</strain>
    </source>
</reference>
<evidence type="ECO:0000259" key="2">
    <source>
        <dbReference type="SMART" id="SM00065"/>
    </source>
</evidence>
<dbReference type="InterPro" id="IPR029016">
    <property type="entry name" value="GAF-like_dom_sf"/>
</dbReference>
<dbReference type="PANTHER" id="PTHR43102">
    <property type="entry name" value="SLR1143 PROTEIN"/>
    <property type="match status" value="1"/>
</dbReference>
<dbReference type="PANTHER" id="PTHR43102:SF2">
    <property type="entry name" value="GAF DOMAIN-CONTAINING PROTEIN"/>
    <property type="match status" value="1"/>
</dbReference>
<dbReference type="RefSeq" id="WP_310114362.1">
    <property type="nucleotide sequence ID" value="NZ_JAVDTN010000021.1"/>
</dbReference>
<feature type="domain" description="GAF" evidence="2">
    <location>
        <begin position="132"/>
        <end position="267"/>
    </location>
</feature>
<protein>
    <recommendedName>
        <fullName evidence="2">GAF domain-containing protein</fullName>
    </recommendedName>
</protein>
<evidence type="ECO:0000313" key="3">
    <source>
        <dbReference type="EMBL" id="MDR7165961.1"/>
    </source>
</evidence>
<dbReference type="Gene3D" id="3.30.450.40">
    <property type="match status" value="1"/>
</dbReference>
<dbReference type="Proteomes" id="UP001262032">
    <property type="component" value="Unassembled WGS sequence"/>
</dbReference>
<dbReference type="SUPFAM" id="SSF55781">
    <property type="entry name" value="GAF domain-like"/>
    <property type="match status" value="1"/>
</dbReference>
<dbReference type="EMBL" id="JAVDWN010000022">
    <property type="protein sequence ID" value="MDR7165961.1"/>
    <property type="molecule type" value="Genomic_DNA"/>
</dbReference>
<dbReference type="Pfam" id="PF01590">
    <property type="entry name" value="GAF"/>
    <property type="match status" value="1"/>
</dbReference>
<organism evidence="3 4">
    <name type="scientific">Pseudarthrobacter oxydans</name>
    <name type="common">Arthrobacter oxydans</name>
    <dbReference type="NCBI Taxonomy" id="1671"/>
    <lineage>
        <taxon>Bacteria</taxon>
        <taxon>Bacillati</taxon>
        <taxon>Actinomycetota</taxon>
        <taxon>Actinomycetes</taxon>
        <taxon>Micrococcales</taxon>
        <taxon>Micrococcaceae</taxon>
        <taxon>Pseudarthrobacter</taxon>
    </lineage>
</organism>